<feature type="region of interest" description="Disordered" evidence="1">
    <location>
        <begin position="1434"/>
        <end position="1489"/>
    </location>
</feature>
<evidence type="ECO:0000313" key="3">
    <source>
        <dbReference type="Proteomes" id="UP000095192"/>
    </source>
</evidence>
<feature type="compositionally biased region" description="Low complexity" evidence="1">
    <location>
        <begin position="909"/>
        <end position="921"/>
    </location>
</feature>
<accession>A0A1D3CW37</accession>
<dbReference type="Pfam" id="PF10294">
    <property type="entry name" value="Methyltransf_16"/>
    <property type="match status" value="1"/>
</dbReference>
<comment type="caution">
    <text evidence="2">The sequence shown here is derived from an EMBL/GenBank/DDBJ whole genome shotgun (WGS) entry which is preliminary data.</text>
</comment>
<keyword evidence="3" id="KW-1185">Reference proteome</keyword>
<dbReference type="VEuPathDB" id="ToxoDB:LOC113147084"/>
<dbReference type="EMBL" id="JROU02001731">
    <property type="protein sequence ID" value="OEH75399.1"/>
    <property type="molecule type" value="Genomic_DNA"/>
</dbReference>
<dbReference type="InterPro" id="IPR029063">
    <property type="entry name" value="SAM-dependent_MTases_sf"/>
</dbReference>
<feature type="compositionally biased region" description="Low complexity" evidence="1">
    <location>
        <begin position="424"/>
        <end position="435"/>
    </location>
</feature>
<organism evidence="2 3">
    <name type="scientific">Cyclospora cayetanensis</name>
    <dbReference type="NCBI Taxonomy" id="88456"/>
    <lineage>
        <taxon>Eukaryota</taxon>
        <taxon>Sar</taxon>
        <taxon>Alveolata</taxon>
        <taxon>Apicomplexa</taxon>
        <taxon>Conoidasida</taxon>
        <taxon>Coccidia</taxon>
        <taxon>Eucoccidiorida</taxon>
        <taxon>Eimeriorina</taxon>
        <taxon>Eimeriidae</taxon>
        <taxon>Cyclospora</taxon>
    </lineage>
</organism>
<protein>
    <submittedName>
        <fullName evidence="2">Uncharacterized protein</fullName>
    </submittedName>
</protein>
<dbReference type="Gene3D" id="3.40.50.150">
    <property type="entry name" value="Vaccinia Virus protein VP39"/>
    <property type="match status" value="1"/>
</dbReference>
<feature type="region of interest" description="Disordered" evidence="1">
    <location>
        <begin position="1317"/>
        <end position="1337"/>
    </location>
</feature>
<dbReference type="VEuPathDB" id="ToxoDB:cyc_03552"/>
<dbReference type="SUPFAM" id="SSF53335">
    <property type="entry name" value="S-adenosyl-L-methionine-dependent methyltransferases"/>
    <property type="match status" value="1"/>
</dbReference>
<dbReference type="Proteomes" id="UP000095192">
    <property type="component" value="Unassembled WGS sequence"/>
</dbReference>
<feature type="compositionally biased region" description="Polar residues" evidence="1">
    <location>
        <begin position="33"/>
        <end position="42"/>
    </location>
</feature>
<proteinExistence type="predicted"/>
<gene>
    <name evidence="2" type="ORF">cyc_03552</name>
</gene>
<feature type="region of interest" description="Disordered" evidence="1">
    <location>
        <begin position="1507"/>
        <end position="1526"/>
    </location>
</feature>
<dbReference type="PANTHER" id="PTHR14614">
    <property type="entry name" value="HEPATOCELLULAR CARCINOMA-ASSOCIATED ANTIGEN"/>
    <property type="match status" value="1"/>
</dbReference>
<name>A0A1D3CW37_9EIME</name>
<dbReference type="PANTHER" id="PTHR14614:SF109">
    <property type="entry name" value="RIBOSOMAL LYSINE N-METHYLTRANSFERASE 5"/>
    <property type="match status" value="1"/>
</dbReference>
<dbReference type="VEuPathDB" id="ToxoDB:LOC113147083"/>
<feature type="region of interest" description="Disordered" evidence="1">
    <location>
        <begin position="408"/>
        <end position="497"/>
    </location>
</feature>
<dbReference type="InterPro" id="IPR019410">
    <property type="entry name" value="Methyltransf_16"/>
</dbReference>
<feature type="compositionally biased region" description="Low complexity" evidence="1">
    <location>
        <begin position="1655"/>
        <end position="1667"/>
    </location>
</feature>
<dbReference type="InParanoid" id="A0A1D3CW37"/>
<feature type="region of interest" description="Disordered" evidence="1">
    <location>
        <begin position="1576"/>
        <end position="1617"/>
    </location>
</feature>
<feature type="compositionally biased region" description="Basic and acidic residues" evidence="1">
    <location>
        <begin position="437"/>
        <end position="452"/>
    </location>
</feature>
<reference evidence="2 3" key="1">
    <citation type="journal article" date="2016" name="BMC Genomics">
        <title>Comparative genomics reveals Cyclospora cayetanensis possesses coccidia-like metabolism and invasion components but unique surface antigens.</title>
        <authorList>
            <person name="Liu S."/>
            <person name="Wang L."/>
            <person name="Zheng H."/>
            <person name="Xu Z."/>
            <person name="Roellig D.M."/>
            <person name="Li N."/>
            <person name="Frace M.A."/>
            <person name="Tang K."/>
            <person name="Arrowood M.J."/>
            <person name="Moss D.M."/>
            <person name="Zhang L."/>
            <person name="Feng Y."/>
            <person name="Xiao L."/>
        </authorList>
    </citation>
    <scope>NUCLEOTIDE SEQUENCE [LARGE SCALE GENOMIC DNA]</scope>
    <source>
        <strain evidence="2 3">CHN_HEN01</strain>
    </source>
</reference>
<evidence type="ECO:0000313" key="2">
    <source>
        <dbReference type="EMBL" id="OEH75399.1"/>
    </source>
</evidence>
<sequence>MSYNPSYGGQFRGLQAACQKGAAGGESKGQWKASGSATKSTSPGGGNGSDSNEPGEKVIVTIGGLKQVKLEAVKEEDERYFIVVGLFEGDDLNTVVNHTRNRTNAVKGQLVAGKYMCAFNGEKLVLPIADPSKRFILYLCVVTIANCTEGDKTFKDISLMGVGFSQGFEVNVCKKYHHITAELRPVEGGDPSINPGKIEVSIDVCKSDKGEPVLADMEEKYSQFIPFTCNPCTYKLYINVATGLSHDRAALDGLQASATAAFSAAIMMVSRRPGRAVKAKSPSANMVARSLTPIPATTVASEVARATRPPWLPKDPQARLHLRLLWGFYASSLPSSCASMREALRVGAISALRADAALLSLISRGLGFTALSLSARRLAEACDVQDTGGSNPAWGLERSRATVEELVKSSQVDPGEVRAEDKPSQSVVDQDAVQQHPQDRGIYTRESIEGKTPDSNFTCEVSPVQGVATARSENHDRTLASTDTQEAPKKESSINPTLIRTEALAGSTAPVTKSAVLQRHLDSGLQQSNQELQQHQQVTQAHHVQDHAILSPSPDCNPVFAALAVCLSDLHAAQSKLAPLFQDDMAAAAAAAEVVAGHSAGDEEKLPQMITPEKHQNHSTVSRITDTAWEFLASSVQLAACAAAAFVAYFPPTSALVLRFPLPSANTSSWDTGIQRFVLFGLNEAATFAATALAGALKTGYALSLAVLPHAFMGGWMCWPLRSAAALRRAAAVGVMQAFVDPMTFFWQLQRTVKAVQRVGVQRWDAARHCLRQLLMFLAEVQQQLLHFFMLWRLPGSAYIGTLAVSRRECCSRGGRIRHTNRSRSHSPWASPEVLGRRSSISTCWLSPVEGSPRLYSPETFLDPPLPDLRLSLSEQRSIQKEQSDQEQPCGQSLLNNAQHHPEVKKKTLGQQQKLQPQGKQKQPERLAQQLQNTGSSFTLVLQNPCTSPQAVSTACLGSLEFPGGPSVRNGLDIPGRGSGVPLALGSWQAPRFYVYQSGEVPGAPKDLLYIKESVWGPAATQVGPAPVFLGKYLELQANSTNTTPLKGRKTIEVGAGCGLVSMVAALLGAEAHACEEEGPSLTLLQHNVATFNSEFSKCHPIRAYSLRNNAEHKGAFDFVLVTDFLHSLPARRQTLQYLLELLHNDTECIIAHVWRNIEAEEAFLEKLGQCLVVQHLDNQRSIQQKCSQSLFRSIADSARDIHEATDLDGSIEIFSVRPHIEVSSNVWRNELKRLLLQLEQQEAMQKGAGAAHRDAWRPAEETAAKATAAGCAADPTVCLAPAKGLSEIRANQEARHNLKSSLSSCSTLSSARLGRLNSTPASGALTPEDQGVPTPLRPKDATMRLVLQSTEACSNASTAVKPEAKSMHAAAQSPLTFNVSQTLLQLQQQLPGKKLETPTAVAKGALTAGAATFEPGSPASRAQVCPNAGSTLATEVKHSGPQMRKAPRRADARVSNAPTGTTKATSRGTPPSSQLLASMGLGSPTPGSPIQRCSAVARLPVSAAATSTKSISGGSAPKASGSRAALAGLRPETAKLLSPAAFAAPPATNVTPKPAQPASPLRPAATVTGARTTVAMPGRVAAKPVAPRATPADRPQTSFARKPPPVKTASQSPSTSRAAGALAIAVASKHMGPLLPSLGAPNTVPKRVVADMSPPAQEQPATAATPGYRQTRKTTLEDTRTAAATSLAASLEGENAPSKGFLLSEVQSNSGPPSYMTADCRGTQRRSSCGVAVPGKFQSPTTLSLKTFAAAAGSPKAAIAVETPSDLAASPNSYKSHGASSYTPGEKAVVAGPPDQVAEAGALGARLVSRFSSIFKRPGRSEK</sequence>
<feature type="compositionally biased region" description="Polar residues" evidence="1">
    <location>
        <begin position="1457"/>
        <end position="1477"/>
    </location>
</feature>
<evidence type="ECO:0000256" key="1">
    <source>
        <dbReference type="SAM" id="MobiDB-lite"/>
    </source>
</evidence>
<dbReference type="VEuPathDB" id="ToxoDB:LOC113147085"/>
<feature type="region of interest" description="Disordered" evidence="1">
    <location>
        <begin position="1546"/>
        <end position="1565"/>
    </location>
</feature>
<feature type="region of interest" description="Disordered" evidence="1">
    <location>
        <begin position="902"/>
        <end position="928"/>
    </location>
</feature>
<feature type="region of interest" description="Disordered" evidence="1">
    <location>
        <begin position="24"/>
        <end position="55"/>
    </location>
</feature>
<feature type="region of interest" description="Disordered" evidence="1">
    <location>
        <begin position="1654"/>
        <end position="1680"/>
    </location>
</feature>
<dbReference type="VEuPathDB" id="ToxoDB:LOC34620226"/>